<reference evidence="1 2" key="1">
    <citation type="submission" date="2015-12" db="EMBL/GenBank/DDBJ databases">
        <title>Dictyostelia acquired genes for synthesis and detection of signals that induce cell-type specialization by lateral gene transfer from prokaryotes.</title>
        <authorList>
            <person name="Gloeckner G."/>
            <person name="Schaap P."/>
        </authorList>
    </citation>
    <scope>NUCLEOTIDE SEQUENCE [LARGE SCALE GENOMIC DNA]</scope>
    <source>
        <strain evidence="1 2">TK</strain>
    </source>
</reference>
<dbReference type="Proteomes" id="UP000076078">
    <property type="component" value="Unassembled WGS sequence"/>
</dbReference>
<evidence type="ECO:0000313" key="1">
    <source>
        <dbReference type="EMBL" id="KYR01016.1"/>
    </source>
</evidence>
<gene>
    <name evidence="1" type="ORF">DLAC_02097</name>
</gene>
<organism evidence="1 2">
    <name type="scientific">Tieghemostelium lacteum</name>
    <name type="common">Slime mold</name>
    <name type="synonym">Dictyostelium lacteum</name>
    <dbReference type="NCBI Taxonomy" id="361077"/>
    <lineage>
        <taxon>Eukaryota</taxon>
        <taxon>Amoebozoa</taxon>
        <taxon>Evosea</taxon>
        <taxon>Eumycetozoa</taxon>
        <taxon>Dictyostelia</taxon>
        <taxon>Dictyosteliales</taxon>
        <taxon>Raperosteliaceae</taxon>
        <taxon>Tieghemostelium</taxon>
    </lineage>
</organism>
<protein>
    <submittedName>
        <fullName evidence="1">Uncharacterized protein</fullName>
    </submittedName>
</protein>
<sequence length="311" mass="36232">MKYVFSLESLVNVDMEPNSKKSHKLNNTNNNSIISITSIGTPKETISMRLLKIFQNNDYLNTIIPIEKLILKYNLKMNRDSKLLVSTTKLQNKLNSNNNTTKIAKTELKMLKKYHWRLKSMIDSTLSEYPFIYSQNISKDINYHRFRPFLYLLLKPILNLDINNRWLMTIGNTLISILQSGAIKSPTKLELLLHQWGINEINSRKLIVLIWKYLNEKSITKGSSISKIILKCESEVKSNELNSVLYANCLMSALEYTKVSDKNLKQQQTQQITAIPNIKDKQQLNHVNWKDKKRKELNDMLLELNKKIKTS</sequence>
<dbReference type="InParanoid" id="A0A152A459"/>
<keyword evidence="2" id="KW-1185">Reference proteome</keyword>
<name>A0A152A459_TIELA</name>
<accession>A0A152A459</accession>
<dbReference type="AlphaFoldDB" id="A0A152A459"/>
<evidence type="ECO:0000313" key="2">
    <source>
        <dbReference type="Proteomes" id="UP000076078"/>
    </source>
</evidence>
<comment type="caution">
    <text evidence="1">The sequence shown here is derived from an EMBL/GenBank/DDBJ whole genome shotgun (WGS) entry which is preliminary data.</text>
</comment>
<dbReference type="EMBL" id="LODT01000011">
    <property type="protein sequence ID" value="KYR01016.1"/>
    <property type="molecule type" value="Genomic_DNA"/>
</dbReference>
<dbReference type="OrthoDB" id="21011at2759"/>
<proteinExistence type="predicted"/>